<dbReference type="SUPFAM" id="SSF57850">
    <property type="entry name" value="RING/U-box"/>
    <property type="match status" value="1"/>
</dbReference>
<feature type="repeat" description="ANK" evidence="5">
    <location>
        <begin position="411"/>
        <end position="443"/>
    </location>
</feature>
<organism evidence="9 10">
    <name type="scientific">Paragonimus skrjabini miyazakii</name>
    <dbReference type="NCBI Taxonomy" id="59628"/>
    <lineage>
        <taxon>Eukaryota</taxon>
        <taxon>Metazoa</taxon>
        <taxon>Spiralia</taxon>
        <taxon>Lophotrochozoa</taxon>
        <taxon>Platyhelminthes</taxon>
        <taxon>Trematoda</taxon>
        <taxon>Digenea</taxon>
        <taxon>Plagiorchiida</taxon>
        <taxon>Troglotremata</taxon>
        <taxon>Troglotrematidae</taxon>
        <taxon>Paragonimus</taxon>
    </lineage>
</organism>
<evidence type="ECO:0000313" key="9">
    <source>
        <dbReference type="EMBL" id="KAF7261034.1"/>
    </source>
</evidence>
<keyword evidence="10" id="KW-1185">Reference proteome</keyword>
<dbReference type="Gene3D" id="1.25.40.20">
    <property type="entry name" value="Ankyrin repeat-containing domain"/>
    <property type="match status" value="1"/>
</dbReference>
<dbReference type="PANTHER" id="PTHR24171:SF8">
    <property type="entry name" value="BRCA1-ASSOCIATED RING DOMAIN PROTEIN 1"/>
    <property type="match status" value="1"/>
</dbReference>
<keyword evidence="2 6" id="KW-0479">Metal-binding</keyword>
<dbReference type="InterPro" id="IPR001841">
    <property type="entry name" value="Znf_RING"/>
</dbReference>
<dbReference type="SMART" id="SM00248">
    <property type="entry name" value="ANK"/>
    <property type="match status" value="3"/>
</dbReference>
<proteinExistence type="predicted"/>
<evidence type="ECO:0000256" key="5">
    <source>
        <dbReference type="PROSITE-ProRule" id="PRU00023"/>
    </source>
</evidence>
<feature type="region of interest" description="Disordered" evidence="7">
    <location>
        <begin position="360"/>
        <end position="392"/>
    </location>
</feature>
<feature type="repeat" description="ANK" evidence="5">
    <location>
        <begin position="478"/>
        <end position="510"/>
    </location>
</feature>
<keyword evidence="2 6" id="KW-0863">Zinc-finger</keyword>
<dbReference type="CDD" id="cd17734">
    <property type="entry name" value="BRCT_Bard1_rpt1"/>
    <property type="match status" value="1"/>
</dbReference>
<dbReference type="PROSITE" id="PS50088">
    <property type="entry name" value="ANK_REPEAT"/>
    <property type="match status" value="3"/>
</dbReference>
<feature type="region of interest" description="Disordered" evidence="7">
    <location>
        <begin position="156"/>
        <end position="233"/>
    </location>
</feature>
<feature type="compositionally biased region" description="Polar residues" evidence="7">
    <location>
        <begin position="246"/>
        <end position="267"/>
    </location>
</feature>
<feature type="domain" description="RING-type" evidence="8">
    <location>
        <begin position="20"/>
        <end position="61"/>
    </location>
</feature>
<dbReference type="Gene3D" id="3.30.40.10">
    <property type="entry name" value="Zinc/RING finger domain, C3HC4 (zinc finger)"/>
    <property type="match status" value="1"/>
</dbReference>
<protein>
    <recommendedName>
        <fullName evidence="8">RING-type domain-containing protein</fullName>
    </recommendedName>
</protein>
<feature type="repeat" description="ANK" evidence="5">
    <location>
        <begin position="444"/>
        <end position="476"/>
    </location>
</feature>
<accession>A0A8S9Z2S0</accession>
<feature type="region of interest" description="Disordered" evidence="7">
    <location>
        <begin position="91"/>
        <end position="111"/>
    </location>
</feature>
<dbReference type="Pfam" id="PF00023">
    <property type="entry name" value="Ank"/>
    <property type="match status" value="1"/>
</dbReference>
<dbReference type="InterPro" id="IPR036420">
    <property type="entry name" value="BRCT_dom_sf"/>
</dbReference>
<dbReference type="GO" id="GO:0085020">
    <property type="term" value="P:protein K6-linked ubiquitination"/>
    <property type="evidence" value="ECO:0007669"/>
    <property type="project" value="TreeGrafter"/>
</dbReference>
<name>A0A8S9Z2S0_9TREM</name>
<keyword evidence="1" id="KW-0677">Repeat</keyword>
<dbReference type="InterPro" id="IPR036770">
    <property type="entry name" value="Ankyrin_rpt-contain_sf"/>
</dbReference>
<dbReference type="InterPro" id="IPR013083">
    <property type="entry name" value="Znf_RING/FYVE/PHD"/>
</dbReference>
<dbReference type="GO" id="GO:0031436">
    <property type="term" value="C:BRCA1-BARD1 complex"/>
    <property type="evidence" value="ECO:0007669"/>
    <property type="project" value="TreeGrafter"/>
</dbReference>
<feature type="compositionally biased region" description="Low complexity" evidence="7">
    <location>
        <begin position="222"/>
        <end position="232"/>
    </location>
</feature>
<dbReference type="SUPFAM" id="SSF52113">
    <property type="entry name" value="BRCT domain"/>
    <property type="match status" value="2"/>
</dbReference>
<reference evidence="9" key="1">
    <citation type="submission" date="2019-07" db="EMBL/GenBank/DDBJ databases">
        <title>Annotation for the trematode Paragonimus miyazaki's.</title>
        <authorList>
            <person name="Choi Y.-J."/>
        </authorList>
    </citation>
    <scope>NUCLEOTIDE SEQUENCE</scope>
    <source>
        <strain evidence="9">Japan</strain>
    </source>
</reference>
<dbReference type="InterPro" id="IPR039503">
    <property type="entry name" value="BARD1_Znf-RING"/>
</dbReference>
<dbReference type="GO" id="GO:0070531">
    <property type="term" value="C:BRCA1-A complex"/>
    <property type="evidence" value="ECO:0007669"/>
    <property type="project" value="TreeGrafter"/>
</dbReference>
<dbReference type="SUPFAM" id="SSF48403">
    <property type="entry name" value="Ankyrin repeat"/>
    <property type="match status" value="1"/>
</dbReference>
<dbReference type="Proteomes" id="UP000822476">
    <property type="component" value="Unassembled WGS sequence"/>
</dbReference>
<dbReference type="OrthoDB" id="2384350at2759"/>
<dbReference type="InterPro" id="IPR002110">
    <property type="entry name" value="Ankyrin_rpt"/>
</dbReference>
<dbReference type="Pfam" id="PF14835">
    <property type="entry name" value="zf-RING_6"/>
    <property type="match status" value="1"/>
</dbReference>
<evidence type="ECO:0000256" key="6">
    <source>
        <dbReference type="PROSITE-ProRule" id="PRU00175"/>
    </source>
</evidence>
<keyword evidence="4 5" id="KW-0040">ANK repeat</keyword>
<dbReference type="Gene3D" id="3.40.50.10190">
    <property type="entry name" value="BRCT domain"/>
    <property type="match status" value="1"/>
</dbReference>
<dbReference type="GO" id="GO:0004842">
    <property type="term" value="F:ubiquitin-protein transferase activity"/>
    <property type="evidence" value="ECO:0007669"/>
    <property type="project" value="TreeGrafter"/>
</dbReference>
<dbReference type="Pfam" id="PF13637">
    <property type="entry name" value="Ank_4"/>
    <property type="match status" value="1"/>
</dbReference>
<evidence type="ECO:0000259" key="8">
    <source>
        <dbReference type="PROSITE" id="PS50089"/>
    </source>
</evidence>
<evidence type="ECO:0000256" key="4">
    <source>
        <dbReference type="ARBA" id="ARBA00023043"/>
    </source>
</evidence>
<feature type="compositionally biased region" description="Polar residues" evidence="7">
    <location>
        <begin position="184"/>
        <end position="210"/>
    </location>
</feature>
<feature type="region of interest" description="Disordered" evidence="7">
    <location>
        <begin position="246"/>
        <end position="280"/>
    </location>
</feature>
<sequence>MTVLLRTHEALDRLLDLLRCDHCNSTLHHPFTTGVCEHLLCSNCRLGECAPKKSTGCPVCRVPVHPRDFQMHPQVAQLVLVARRLKKLIVDSGPAGSPQESSSTVDRPKETLQETDLDAFTSPFKESLETALKPTVASVKDESFLEPRVVLKRAYSSTSSVKSLPAPSNRKRGNSVDPDFLVADSQSSANGYPGRDSSSVASEPASNVSVTHKPRLTRDRSSTSSSQSTVTRLPAYRKLGCTLTTQNARQRQHFPSTLSVGPSSDQNSEVRHTPPHGVNSDSMEMVLRAATHVHQTRGSLRRGVCLDVTSVSNLPVPVPIASPEDTRITDMTHLSSENIKPPKEALPITPETVHGDFKTESRESFVRQSSRLKSNKKRHPADNISADSKSTRLKPSSSFLRFVQKLRPNSKGESVLHRAAIRGNLDQVKSLLASGLSPNVRDHAGWMPLHEAVLHGHRDVAEALLKAGATVDAPGGPDLDTPLHDAIQNAQAACCELLLTYGANPVLPNAMGMTPLQLVDSQLSRLALPSPKSKRHLPSVDPKNAAIVNQLHNVRIALLKAISQPGTSAKTDKREANTHKLIPDLISLVKTVNQTTFIERRRLRPVLLATGLSRPQQATFARVATMIHAQIATSISPEVTHVITGASQEIVGMDRPGQMSLLRTSSKPRERVNTNPSTGTYQANCPRTLKFLNAVLQGCWVLSFDWIETCAHVKMRVEEEGFEVTGCSTTPHSGAPRRARLAREAGSLGLFHGFRFCFLGPFVYPVPPRAELVALARSGGAAVVLSRERCSPLRLARLAVEVADLSATSSRCASWEVIESSSFGAIEEDHEEDGDGDRSVVHDTGTLTSNAISSPLLVFYDPGQHSTLAHAKTAQATPYAVQTVSQALTLLKPRADRVSSADPPLRAVPSTWLLDCAAEYTILPFPNL</sequence>
<comment type="caution">
    <text evidence="9">The sequence shown here is derived from an EMBL/GenBank/DDBJ whole genome shotgun (WGS) entry which is preliminary data.</text>
</comment>
<keyword evidence="3" id="KW-0862">Zinc</keyword>
<dbReference type="PANTHER" id="PTHR24171">
    <property type="entry name" value="ANKYRIN REPEAT DOMAIN-CONTAINING PROTEIN 39-RELATED"/>
    <property type="match status" value="1"/>
</dbReference>
<gene>
    <name evidence="9" type="ORF">EG68_02339</name>
</gene>
<dbReference type="GO" id="GO:0008270">
    <property type="term" value="F:zinc ion binding"/>
    <property type="evidence" value="ECO:0007669"/>
    <property type="project" value="UniProtKB-KW"/>
</dbReference>
<dbReference type="AlphaFoldDB" id="A0A8S9Z2S0"/>
<evidence type="ECO:0000313" key="10">
    <source>
        <dbReference type="Proteomes" id="UP000822476"/>
    </source>
</evidence>
<dbReference type="EMBL" id="JTDE01000513">
    <property type="protein sequence ID" value="KAF7261034.1"/>
    <property type="molecule type" value="Genomic_DNA"/>
</dbReference>
<dbReference type="PROSITE" id="PS50297">
    <property type="entry name" value="ANK_REP_REGION"/>
    <property type="match status" value="2"/>
</dbReference>
<evidence type="ECO:0000256" key="3">
    <source>
        <dbReference type="ARBA" id="ARBA00022833"/>
    </source>
</evidence>
<dbReference type="PROSITE" id="PS50089">
    <property type="entry name" value="ZF_RING_2"/>
    <property type="match status" value="1"/>
</dbReference>
<evidence type="ECO:0000256" key="7">
    <source>
        <dbReference type="SAM" id="MobiDB-lite"/>
    </source>
</evidence>
<evidence type="ECO:0000256" key="2">
    <source>
        <dbReference type="ARBA" id="ARBA00022771"/>
    </source>
</evidence>
<evidence type="ECO:0000256" key="1">
    <source>
        <dbReference type="ARBA" id="ARBA00022737"/>
    </source>
</evidence>